<evidence type="ECO:0000259" key="7">
    <source>
        <dbReference type="SMART" id="SM00475"/>
    </source>
</evidence>
<dbReference type="InterPro" id="IPR036279">
    <property type="entry name" value="5-3_exonuclease_C_sf"/>
</dbReference>
<dbReference type="SMART" id="SM00475">
    <property type="entry name" value="53EXOc"/>
    <property type="match status" value="1"/>
</dbReference>
<dbReference type="SMART" id="SM00279">
    <property type="entry name" value="HhH2"/>
    <property type="match status" value="1"/>
</dbReference>
<dbReference type="Gene3D" id="1.10.150.20">
    <property type="entry name" value="5' to 3' exonuclease, C-terminal subdomain"/>
    <property type="match status" value="1"/>
</dbReference>
<dbReference type="AlphaFoldDB" id="A0A8J3KNZ0"/>
<accession>A0A8J3KNZ0</accession>
<keyword evidence="3" id="KW-0269">Exonuclease</keyword>
<evidence type="ECO:0000256" key="5">
    <source>
        <dbReference type="ARBA" id="ARBA00049957"/>
    </source>
</evidence>
<dbReference type="Gene3D" id="3.40.50.1010">
    <property type="entry name" value="5'-nuclease"/>
    <property type="match status" value="1"/>
</dbReference>
<comment type="caution">
    <text evidence="8">The sequence shown here is derived from an EMBL/GenBank/DDBJ whole genome shotgun (WGS) entry which is preliminary data.</text>
</comment>
<dbReference type="PANTHER" id="PTHR42646:SF2">
    <property type="entry name" value="5'-3' EXONUCLEASE FAMILY PROTEIN"/>
    <property type="match status" value="1"/>
</dbReference>
<dbReference type="Proteomes" id="UP000659904">
    <property type="component" value="Unassembled WGS sequence"/>
</dbReference>
<dbReference type="GO" id="GO:0033567">
    <property type="term" value="P:DNA replication, Okazaki fragment processing"/>
    <property type="evidence" value="ECO:0007669"/>
    <property type="project" value="InterPro"/>
</dbReference>
<dbReference type="Pfam" id="PF02739">
    <property type="entry name" value="5_3_exonuc_N"/>
    <property type="match status" value="1"/>
</dbReference>
<dbReference type="GO" id="GO:0008409">
    <property type="term" value="F:5'-3' exonuclease activity"/>
    <property type="evidence" value="ECO:0007669"/>
    <property type="project" value="InterPro"/>
</dbReference>
<evidence type="ECO:0000256" key="3">
    <source>
        <dbReference type="ARBA" id="ARBA00022839"/>
    </source>
</evidence>
<dbReference type="InterPro" id="IPR002421">
    <property type="entry name" value="5-3_exonuclease"/>
</dbReference>
<keyword evidence="1" id="KW-0540">Nuclease</keyword>
<dbReference type="GO" id="GO:0003677">
    <property type="term" value="F:DNA binding"/>
    <property type="evidence" value="ECO:0007669"/>
    <property type="project" value="UniProtKB-KW"/>
</dbReference>
<comment type="function">
    <text evidence="5">5'-3' exonuclease acting preferentially on double-stranded DNA.</text>
</comment>
<evidence type="ECO:0000256" key="4">
    <source>
        <dbReference type="ARBA" id="ARBA00023125"/>
    </source>
</evidence>
<organism evidence="8 9">
    <name type="scientific">Catellatospora citrea</name>
    <dbReference type="NCBI Taxonomy" id="53366"/>
    <lineage>
        <taxon>Bacteria</taxon>
        <taxon>Bacillati</taxon>
        <taxon>Actinomycetota</taxon>
        <taxon>Actinomycetes</taxon>
        <taxon>Micromonosporales</taxon>
        <taxon>Micromonosporaceae</taxon>
        <taxon>Catellatospora</taxon>
    </lineage>
</organism>
<evidence type="ECO:0000256" key="1">
    <source>
        <dbReference type="ARBA" id="ARBA00022722"/>
    </source>
</evidence>
<dbReference type="InterPro" id="IPR008918">
    <property type="entry name" value="HhH2"/>
</dbReference>
<dbReference type="InterPro" id="IPR020045">
    <property type="entry name" value="DNA_polI_H3TH"/>
</dbReference>
<dbReference type="PANTHER" id="PTHR42646">
    <property type="entry name" value="FLAP ENDONUCLEASE XNI"/>
    <property type="match status" value="1"/>
</dbReference>
<dbReference type="EMBL" id="BONH01000047">
    <property type="protein sequence ID" value="GIG02099.1"/>
    <property type="molecule type" value="Genomic_DNA"/>
</dbReference>
<dbReference type="InterPro" id="IPR020046">
    <property type="entry name" value="5-3_exonucl_a-hlix_arch_N"/>
</dbReference>
<keyword evidence="9" id="KW-1185">Reference proteome</keyword>
<protein>
    <recommendedName>
        <fullName evidence="6">5'-3' exonuclease</fullName>
    </recommendedName>
</protein>
<keyword evidence="4" id="KW-0238">DNA-binding</keyword>
<evidence type="ECO:0000313" key="9">
    <source>
        <dbReference type="Proteomes" id="UP000659904"/>
    </source>
</evidence>
<name>A0A8J3KNZ0_9ACTN</name>
<reference evidence="8 9" key="1">
    <citation type="submission" date="2021-01" db="EMBL/GenBank/DDBJ databases">
        <title>Whole genome shotgun sequence of Catellatospora citrea NBRC 14495.</title>
        <authorList>
            <person name="Komaki H."/>
            <person name="Tamura T."/>
        </authorList>
    </citation>
    <scope>NUCLEOTIDE SEQUENCE [LARGE SCALE GENOMIC DNA]</scope>
    <source>
        <strain evidence="8 9">NBRC 14495</strain>
    </source>
</reference>
<gene>
    <name evidence="8" type="ORF">Cci01nite_71920</name>
</gene>
<dbReference type="GO" id="GO:0017108">
    <property type="term" value="F:5'-flap endonuclease activity"/>
    <property type="evidence" value="ECO:0007669"/>
    <property type="project" value="InterPro"/>
</dbReference>
<keyword evidence="2" id="KW-0378">Hydrolase</keyword>
<feature type="domain" description="5'-3' exonuclease" evidence="7">
    <location>
        <begin position="24"/>
        <end position="285"/>
    </location>
</feature>
<proteinExistence type="predicted"/>
<evidence type="ECO:0000313" key="8">
    <source>
        <dbReference type="EMBL" id="GIG02099.1"/>
    </source>
</evidence>
<dbReference type="InterPro" id="IPR038969">
    <property type="entry name" value="FEN"/>
</dbReference>
<dbReference type="CDD" id="cd09859">
    <property type="entry name" value="PIN_53EXO"/>
    <property type="match status" value="1"/>
</dbReference>
<dbReference type="CDD" id="cd09898">
    <property type="entry name" value="H3TH_53EXO"/>
    <property type="match status" value="1"/>
</dbReference>
<sequence length="302" mass="32913">MGGTPHLQPMLPIPGTEPAAPDMVPLLLVDGHNLLWGGTFGFPAPIYSRDKTRLLTGLFAFFALLRVAIREDVPGGQPEVLVVFDGEHGGADRKETHEGYKASRPADDAALLPLQFLPDVKRGLNLVGISWAEMEHAEADDVIATIVSRTPPPRPILMMTRDKDYYQLIDDRVVVLNTKFRAGQRLVTPAEVFRRHAVTPAQWADFRALSGDPADEIPGVHGIGATTAAKLLAEGLSLDELPASGRLASGRGRHVAEQFELALKWRNMIRLQTDLDVPCTPTGEPSPLLPKPADLVEELGLW</sequence>
<evidence type="ECO:0000256" key="2">
    <source>
        <dbReference type="ARBA" id="ARBA00022801"/>
    </source>
</evidence>
<dbReference type="Pfam" id="PF01367">
    <property type="entry name" value="5_3_exonuc"/>
    <property type="match status" value="1"/>
</dbReference>
<evidence type="ECO:0000256" key="6">
    <source>
        <dbReference type="ARBA" id="ARBA00050026"/>
    </source>
</evidence>
<dbReference type="SUPFAM" id="SSF47807">
    <property type="entry name" value="5' to 3' exonuclease, C-terminal subdomain"/>
    <property type="match status" value="1"/>
</dbReference>
<dbReference type="SUPFAM" id="SSF88723">
    <property type="entry name" value="PIN domain-like"/>
    <property type="match status" value="1"/>
</dbReference>
<dbReference type="InterPro" id="IPR029060">
    <property type="entry name" value="PIN-like_dom_sf"/>
</dbReference>